<organism evidence="16 17">
    <name type="scientific">Virgibacillus kekensis</name>
    <dbReference type="NCBI Taxonomy" id="202261"/>
    <lineage>
        <taxon>Bacteria</taxon>
        <taxon>Bacillati</taxon>
        <taxon>Bacillota</taxon>
        <taxon>Bacilli</taxon>
        <taxon>Bacillales</taxon>
        <taxon>Bacillaceae</taxon>
        <taxon>Virgibacillus</taxon>
    </lineage>
</organism>
<evidence type="ECO:0000313" key="16">
    <source>
        <dbReference type="EMBL" id="MFC4558849.1"/>
    </source>
</evidence>
<keyword evidence="8 16" id="KW-0418">Kinase</keyword>
<comment type="similarity">
    <text evidence="2">Belongs to the bacterial diacylglycerol kinase family.</text>
</comment>
<evidence type="ECO:0000256" key="1">
    <source>
        <dbReference type="ARBA" id="ARBA00004651"/>
    </source>
</evidence>
<evidence type="ECO:0000256" key="13">
    <source>
        <dbReference type="ARBA" id="ARBA00023209"/>
    </source>
</evidence>
<dbReference type="PANTHER" id="PTHR34299">
    <property type="entry name" value="DIACYLGLYCEROL KINASE"/>
    <property type="match status" value="1"/>
</dbReference>
<keyword evidence="17" id="KW-1185">Reference proteome</keyword>
<dbReference type="PANTHER" id="PTHR34299:SF1">
    <property type="entry name" value="DIACYLGLYCEROL KINASE"/>
    <property type="match status" value="1"/>
</dbReference>
<evidence type="ECO:0000256" key="8">
    <source>
        <dbReference type="ARBA" id="ARBA00022777"/>
    </source>
</evidence>
<dbReference type="CDD" id="cd14265">
    <property type="entry name" value="UDPK_IM_like"/>
    <property type="match status" value="1"/>
</dbReference>
<dbReference type="InterPro" id="IPR000829">
    <property type="entry name" value="DAGK"/>
</dbReference>
<dbReference type="RefSeq" id="WP_390296110.1">
    <property type="nucleotide sequence ID" value="NZ_JBHSFU010000006.1"/>
</dbReference>
<evidence type="ECO:0000256" key="3">
    <source>
        <dbReference type="ARBA" id="ARBA00022475"/>
    </source>
</evidence>
<feature type="transmembrane region" description="Helical" evidence="15">
    <location>
        <begin position="57"/>
        <end position="77"/>
    </location>
</feature>
<evidence type="ECO:0000256" key="14">
    <source>
        <dbReference type="ARBA" id="ARBA00023264"/>
    </source>
</evidence>
<dbReference type="Gene3D" id="1.10.287.3610">
    <property type="match status" value="1"/>
</dbReference>
<feature type="transmembrane region" description="Helical" evidence="15">
    <location>
        <begin position="98"/>
        <end position="123"/>
    </location>
</feature>
<dbReference type="GO" id="GO:0016301">
    <property type="term" value="F:kinase activity"/>
    <property type="evidence" value="ECO:0007669"/>
    <property type="project" value="UniProtKB-KW"/>
</dbReference>
<evidence type="ECO:0000256" key="9">
    <source>
        <dbReference type="ARBA" id="ARBA00022840"/>
    </source>
</evidence>
<comment type="subcellular location">
    <subcellularLocation>
        <location evidence="1">Cell membrane</location>
        <topology evidence="1">Multi-pass membrane protein</topology>
    </subcellularLocation>
</comment>
<evidence type="ECO:0000256" key="7">
    <source>
        <dbReference type="ARBA" id="ARBA00022741"/>
    </source>
</evidence>
<keyword evidence="14" id="KW-1208">Phospholipid metabolism</keyword>
<dbReference type="Pfam" id="PF01219">
    <property type="entry name" value="DAGK_prokar"/>
    <property type="match status" value="1"/>
</dbReference>
<proteinExistence type="inferred from homology"/>
<accession>A0ABV9DKK7</accession>
<evidence type="ECO:0000256" key="2">
    <source>
        <dbReference type="ARBA" id="ARBA00005967"/>
    </source>
</evidence>
<name>A0ABV9DKK7_9BACI</name>
<protein>
    <submittedName>
        <fullName evidence="16">Diacylglycerol kinase family protein</fullName>
        <ecNumber evidence="16">2.7.1.-</ecNumber>
    </submittedName>
</protein>
<comment type="caution">
    <text evidence="16">The sequence shown here is derived from an EMBL/GenBank/DDBJ whole genome shotgun (WGS) entry which is preliminary data.</text>
</comment>
<evidence type="ECO:0000256" key="12">
    <source>
        <dbReference type="ARBA" id="ARBA00023136"/>
    </source>
</evidence>
<dbReference type="Proteomes" id="UP001595989">
    <property type="component" value="Unassembled WGS sequence"/>
</dbReference>
<dbReference type="EMBL" id="JBHSFU010000006">
    <property type="protein sequence ID" value="MFC4558849.1"/>
    <property type="molecule type" value="Genomic_DNA"/>
</dbReference>
<evidence type="ECO:0000256" key="15">
    <source>
        <dbReference type="SAM" id="Phobius"/>
    </source>
</evidence>
<keyword evidence="7" id="KW-0547">Nucleotide-binding</keyword>
<keyword evidence="6 15" id="KW-0812">Transmembrane</keyword>
<dbReference type="InterPro" id="IPR036945">
    <property type="entry name" value="DAGK_sf"/>
</dbReference>
<sequence>MNLELNDDGKKRSIGFSFAWNGLKEVTRTERNFRIHVIVAVLVVAAGLLSQLNRLEWAIIILTIGLVLVAEITNTAVEKMMDYVKPDIHPLAKTIKDIAAGAVLLAAIIAVIVGLTIFGPIAYNLLN</sequence>
<evidence type="ECO:0000256" key="4">
    <source>
        <dbReference type="ARBA" id="ARBA00022516"/>
    </source>
</evidence>
<keyword evidence="3" id="KW-1003">Cell membrane</keyword>
<evidence type="ECO:0000256" key="11">
    <source>
        <dbReference type="ARBA" id="ARBA00023098"/>
    </source>
</evidence>
<evidence type="ECO:0000256" key="10">
    <source>
        <dbReference type="ARBA" id="ARBA00022989"/>
    </source>
</evidence>
<reference evidence="17" key="1">
    <citation type="journal article" date="2019" name="Int. J. Syst. Evol. Microbiol.">
        <title>The Global Catalogue of Microorganisms (GCM) 10K type strain sequencing project: providing services to taxonomists for standard genome sequencing and annotation.</title>
        <authorList>
            <consortium name="The Broad Institute Genomics Platform"/>
            <consortium name="The Broad Institute Genome Sequencing Center for Infectious Disease"/>
            <person name="Wu L."/>
            <person name="Ma J."/>
        </authorList>
    </citation>
    <scope>NUCLEOTIDE SEQUENCE [LARGE SCALE GENOMIC DNA]</scope>
    <source>
        <strain evidence="17">CGMCC 4.7426</strain>
    </source>
</reference>
<keyword evidence="11" id="KW-0443">Lipid metabolism</keyword>
<feature type="transmembrane region" description="Helical" evidence="15">
    <location>
        <begin position="33"/>
        <end position="51"/>
    </location>
</feature>
<keyword evidence="9" id="KW-0067">ATP-binding</keyword>
<dbReference type="EC" id="2.7.1.-" evidence="16"/>
<evidence type="ECO:0000256" key="6">
    <source>
        <dbReference type="ARBA" id="ARBA00022692"/>
    </source>
</evidence>
<keyword evidence="10 15" id="KW-1133">Transmembrane helix</keyword>
<keyword evidence="13" id="KW-0594">Phospholipid biosynthesis</keyword>
<keyword evidence="5 16" id="KW-0808">Transferase</keyword>
<evidence type="ECO:0000313" key="17">
    <source>
        <dbReference type="Proteomes" id="UP001595989"/>
    </source>
</evidence>
<keyword evidence="4" id="KW-0444">Lipid biosynthesis</keyword>
<evidence type="ECO:0000256" key="5">
    <source>
        <dbReference type="ARBA" id="ARBA00022679"/>
    </source>
</evidence>
<keyword evidence="12 15" id="KW-0472">Membrane</keyword>
<gene>
    <name evidence="16" type="ORF">ACFO3D_11595</name>
</gene>
<dbReference type="InterPro" id="IPR033717">
    <property type="entry name" value="UDPK"/>
</dbReference>